<evidence type="ECO:0000259" key="5">
    <source>
        <dbReference type="PROSITE" id="PS51352"/>
    </source>
</evidence>
<name>A0ABQ3I1R0_9BACT</name>
<dbReference type="InterPro" id="IPR000866">
    <property type="entry name" value="AhpC/TSA"/>
</dbReference>
<reference evidence="7" key="1">
    <citation type="journal article" date="2019" name="Int. J. Syst. Evol. Microbiol.">
        <title>The Global Catalogue of Microorganisms (GCM) 10K type strain sequencing project: providing services to taxonomists for standard genome sequencing and annotation.</title>
        <authorList>
            <consortium name="The Broad Institute Genomics Platform"/>
            <consortium name="The Broad Institute Genome Sequencing Center for Infectious Disease"/>
            <person name="Wu L."/>
            <person name="Ma J."/>
        </authorList>
    </citation>
    <scope>NUCLEOTIDE SEQUENCE [LARGE SCALE GENOMIC DNA]</scope>
    <source>
        <strain evidence="7">CGMCC 1.15111</strain>
    </source>
</reference>
<evidence type="ECO:0000256" key="4">
    <source>
        <dbReference type="ARBA" id="ARBA00023284"/>
    </source>
</evidence>
<organism evidence="6 7">
    <name type="scientific">Roseivirga thermotolerans</name>
    <dbReference type="NCBI Taxonomy" id="1758176"/>
    <lineage>
        <taxon>Bacteria</taxon>
        <taxon>Pseudomonadati</taxon>
        <taxon>Bacteroidota</taxon>
        <taxon>Cytophagia</taxon>
        <taxon>Cytophagales</taxon>
        <taxon>Roseivirgaceae</taxon>
        <taxon>Roseivirga</taxon>
    </lineage>
</organism>
<dbReference type="InterPro" id="IPR013766">
    <property type="entry name" value="Thioredoxin_domain"/>
</dbReference>
<dbReference type="Gene3D" id="3.40.30.10">
    <property type="entry name" value="Glutaredoxin"/>
    <property type="match status" value="1"/>
</dbReference>
<dbReference type="Proteomes" id="UP000658258">
    <property type="component" value="Unassembled WGS sequence"/>
</dbReference>
<dbReference type="CDD" id="cd02966">
    <property type="entry name" value="TlpA_like_family"/>
    <property type="match status" value="1"/>
</dbReference>
<accession>A0ABQ3I1R0</accession>
<evidence type="ECO:0000256" key="1">
    <source>
        <dbReference type="ARBA" id="ARBA00004196"/>
    </source>
</evidence>
<evidence type="ECO:0000313" key="6">
    <source>
        <dbReference type="EMBL" id="GHE53658.1"/>
    </source>
</evidence>
<protein>
    <recommendedName>
        <fullName evidence="5">Thioredoxin domain-containing protein</fullName>
    </recommendedName>
</protein>
<dbReference type="Pfam" id="PF00578">
    <property type="entry name" value="AhpC-TSA"/>
    <property type="match status" value="1"/>
</dbReference>
<keyword evidence="4" id="KW-0676">Redox-active center</keyword>
<comment type="caution">
    <text evidence="6">The sequence shown here is derived from an EMBL/GenBank/DDBJ whole genome shotgun (WGS) entry which is preliminary data.</text>
</comment>
<evidence type="ECO:0000256" key="3">
    <source>
        <dbReference type="ARBA" id="ARBA00023157"/>
    </source>
</evidence>
<dbReference type="InterPro" id="IPR036249">
    <property type="entry name" value="Thioredoxin-like_sf"/>
</dbReference>
<evidence type="ECO:0000256" key="2">
    <source>
        <dbReference type="ARBA" id="ARBA00022748"/>
    </source>
</evidence>
<dbReference type="SUPFAM" id="SSF52833">
    <property type="entry name" value="Thioredoxin-like"/>
    <property type="match status" value="1"/>
</dbReference>
<evidence type="ECO:0000313" key="7">
    <source>
        <dbReference type="Proteomes" id="UP000658258"/>
    </source>
</evidence>
<dbReference type="PANTHER" id="PTHR42852">
    <property type="entry name" value="THIOL:DISULFIDE INTERCHANGE PROTEIN DSBE"/>
    <property type="match status" value="1"/>
</dbReference>
<keyword evidence="2" id="KW-0201">Cytochrome c-type biogenesis</keyword>
<sequence length="408" mass="47124">MNQFKLTLLGLFLSTTLCLKAQQEFIIPLNKSISSDNAADGIDVDICYELLNRHIIFREGKEYPIVPPNTNAPLAYGLSDFRYAVQGIKNQWVYLIENYESDNPLFYFDSNNNLDFTDDGEPKMFVKDSLLVLKDGRLKARFVPFEIQGQNRLLLKLLIQQKEDMSKSVILAENEKAIHSNYWYYELVSDLAKGNFNYKGISYSIEVHDFDGDNKFGTKQDLILTKASSGTVKDYWHYNKGEFRLGETSFKIKSISPDANSLVIVENIENSAPQKYNLGDKIDRLEVETLTGRTELKSLFQDYQYTLLDFWATWCKPCIAAMPELEKLKEEFPDFGVIGFAADKKKLVARFEERNPHSWVNIIVPSELEFRFNIRGLPTYYIINSEGEIVHFAKHINQIRSFLKNNLN</sequence>
<gene>
    <name evidence="6" type="ORF">GCM10011340_05210</name>
</gene>
<dbReference type="InterPro" id="IPR050553">
    <property type="entry name" value="Thioredoxin_ResA/DsbE_sf"/>
</dbReference>
<dbReference type="EMBL" id="BNAG01000001">
    <property type="protein sequence ID" value="GHE53658.1"/>
    <property type="molecule type" value="Genomic_DNA"/>
</dbReference>
<comment type="subcellular location">
    <subcellularLocation>
        <location evidence="1">Cell envelope</location>
    </subcellularLocation>
</comment>
<keyword evidence="3" id="KW-1015">Disulfide bond</keyword>
<proteinExistence type="predicted"/>
<dbReference type="PROSITE" id="PS51352">
    <property type="entry name" value="THIOREDOXIN_2"/>
    <property type="match status" value="1"/>
</dbReference>
<dbReference type="RefSeq" id="WP_189628626.1">
    <property type="nucleotide sequence ID" value="NZ_BNAG01000001.1"/>
</dbReference>
<feature type="domain" description="Thioredoxin" evidence="5">
    <location>
        <begin position="276"/>
        <end position="408"/>
    </location>
</feature>
<keyword evidence="7" id="KW-1185">Reference proteome</keyword>
<dbReference type="PANTHER" id="PTHR42852:SF6">
    <property type="entry name" value="THIOL:DISULFIDE INTERCHANGE PROTEIN DSBE"/>
    <property type="match status" value="1"/>
</dbReference>